<dbReference type="InterPro" id="IPR006686">
    <property type="entry name" value="MscS_channel_CS"/>
</dbReference>
<dbReference type="EMBL" id="SGBD01000003">
    <property type="protein sequence ID" value="RZD14237.1"/>
    <property type="molecule type" value="Genomic_DNA"/>
</dbReference>
<dbReference type="GO" id="GO:0005886">
    <property type="term" value="C:plasma membrane"/>
    <property type="evidence" value="ECO:0007669"/>
    <property type="project" value="UniProtKB-SubCell"/>
</dbReference>
<dbReference type="InterPro" id="IPR049278">
    <property type="entry name" value="MS_channel_C"/>
</dbReference>
<dbReference type="InterPro" id="IPR011066">
    <property type="entry name" value="MscS_channel_C_sf"/>
</dbReference>
<evidence type="ECO:0000259" key="9">
    <source>
        <dbReference type="Pfam" id="PF21082"/>
    </source>
</evidence>
<comment type="caution">
    <text evidence="11">The sequence shown here is derived from an EMBL/GenBank/DDBJ whole genome shotgun (WGS) entry which is preliminary data.</text>
</comment>
<feature type="transmembrane region" description="Helical" evidence="7">
    <location>
        <begin position="64"/>
        <end position="82"/>
    </location>
</feature>
<dbReference type="SUPFAM" id="SSF82689">
    <property type="entry name" value="Mechanosensitive channel protein MscS (YggB), C-terminal domain"/>
    <property type="match status" value="1"/>
</dbReference>
<dbReference type="InterPro" id="IPR023408">
    <property type="entry name" value="MscS_beta-dom_sf"/>
</dbReference>
<dbReference type="SUPFAM" id="SSF82861">
    <property type="entry name" value="Mechanosensitive channel protein MscS (YggB), transmembrane region"/>
    <property type="match status" value="1"/>
</dbReference>
<dbReference type="PANTHER" id="PTHR30347:SF1">
    <property type="entry name" value="MECHANOSENSITIVE CHANNEL MSCK"/>
    <property type="match status" value="1"/>
</dbReference>
<dbReference type="InterPro" id="IPR052702">
    <property type="entry name" value="MscS-like_channel"/>
</dbReference>
<evidence type="ECO:0000313" key="12">
    <source>
        <dbReference type="Proteomes" id="UP000320813"/>
    </source>
</evidence>
<protein>
    <submittedName>
        <fullName evidence="11">Mechanosensitive ion channel</fullName>
    </submittedName>
</protein>
<evidence type="ECO:0000256" key="4">
    <source>
        <dbReference type="ARBA" id="ARBA00022692"/>
    </source>
</evidence>
<sequence length="301" mass="33996">MFEFLKNKTYNIGSDKISLYSIVLSISIIIIAYLAAYLFSFLIKKEFKKNATLNRLFIKTVTRFIKYLIIIIGFFISFQVLGVNLSSLAFLAGVIGLGIGFGMQNIISNFISGIIILFEKPIKEGEYVEVSGYDGIVSDIRARSTTITTRDNISIIVPNSNFITSNVINWSHRDPKIRLHIPLGIEETASKLEPARKVLLEIAENNPEVLKKPKPTVWFIGFGSSSFNLELILWIATPIRRHFVISDINFEIAKKFAEYDIDLTYPWTNLVFKNDLRIQNTDATGGILRQDGGILKQDSSD</sequence>
<proteinExistence type="inferred from homology"/>
<dbReference type="InterPro" id="IPR010920">
    <property type="entry name" value="LSM_dom_sf"/>
</dbReference>
<dbReference type="InterPro" id="IPR006685">
    <property type="entry name" value="MscS_channel_2nd"/>
</dbReference>
<dbReference type="Gene3D" id="1.10.287.1260">
    <property type="match status" value="1"/>
</dbReference>
<evidence type="ECO:0000256" key="3">
    <source>
        <dbReference type="ARBA" id="ARBA00022475"/>
    </source>
</evidence>
<evidence type="ECO:0000313" key="11">
    <source>
        <dbReference type="EMBL" id="RZD14237.1"/>
    </source>
</evidence>
<dbReference type="Gene3D" id="3.30.70.100">
    <property type="match status" value="1"/>
</dbReference>
<keyword evidence="4 7" id="KW-0812">Transmembrane</keyword>
<dbReference type="Pfam" id="PF00924">
    <property type="entry name" value="MS_channel_2nd"/>
    <property type="match status" value="1"/>
</dbReference>
<keyword evidence="3" id="KW-1003">Cell membrane</keyword>
<keyword evidence="6 7" id="KW-0472">Membrane</keyword>
<dbReference type="PANTHER" id="PTHR30347">
    <property type="entry name" value="POTASSIUM CHANNEL RELATED"/>
    <property type="match status" value="1"/>
</dbReference>
<feature type="domain" description="Mechanosensitive ion channel transmembrane helices 2/3" evidence="10">
    <location>
        <begin position="65"/>
        <end position="104"/>
    </location>
</feature>
<dbReference type="InterPro" id="IPR049142">
    <property type="entry name" value="MS_channel_1st"/>
</dbReference>
<keyword evidence="5 7" id="KW-1133">Transmembrane helix</keyword>
<name>A0A519BAC9_9DELT</name>
<accession>A0A519BAC9</accession>
<evidence type="ECO:0000259" key="10">
    <source>
        <dbReference type="Pfam" id="PF21088"/>
    </source>
</evidence>
<feature type="domain" description="Mechanosensitive ion channel MscS C-terminal" evidence="9">
    <location>
        <begin position="186"/>
        <end position="262"/>
    </location>
</feature>
<dbReference type="Proteomes" id="UP000320813">
    <property type="component" value="Unassembled WGS sequence"/>
</dbReference>
<organism evidence="11 12">
    <name type="scientific">Candidatus Acidulodesulfobacterium ferriphilum</name>
    <dbReference type="NCBI Taxonomy" id="2597223"/>
    <lineage>
        <taxon>Bacteria</taxon>
        <taxon>Deltaproteobacteria</taxon>
        <taxon>Candidatus Acidulodesulfobacterales</taxon>
        <taxon>Candidatus Acidulodesulfobacterium</taxon>
    </lineage>
</organism>
<evidence type="ECO:0000256" key="5">
    <source>
        <dbReference type="ARBA" id="ARBA00022989"/>
    </source>
</evidence>
<gene>
    <name evidence="11" type="ORF">EVJ47_06100</name>
</gene>
<dbReference type="Pfam" id="PF21088">
    <property type="entry name" value="MS_channel_1st"/>
    <property type="match status" value="1"/>
</dbReference>
<feature type="transmembrane region" description="Helical" evidence="7">
    <location>
        <begin position="88"/>
        <end position="118"/>
    </location>
</feature>
<dbReference type="PROSITE" id="PS01246">
    <property type="entry name" value="UPF0003"/>
    <property type="match status" value="1"/>
</dbReference>
<evidence type="ECO:0000256" key="1">
    <source>
        <dbReference type="ARBA" id="ARBA00004651"/>
    </source>
</evidence>
<evidence type="ECO:0000256" key="6">
    <source>
        <dbReference type="ARBA" id="ARBA00023136"/>
    </source>
</evidence>
<evidence type="ECO:0000256" key="2">
    <source>
        <dbReference type="ARBA" id="ARBA00008017"/>
    </source>
</evidence>
<evidence type="ECO:0000256" key="7">
    <source>
        <dbReference type="SAM" id="Phobius"/>
    </source>
</evidence>
<dbReference type="InterPro" id="IPR011014">
    <property type="entry name" value="MscS_channel_TM-2"/>
</dbReference>
<comment type="subcellular location">
    <subcellularLocation>
        <location evidence="1">Cell membrane</location>
        <topology evidence="1">Multi-pass membrane protein</topology>
    </subcellularLocation>
</comment>
<dbReference type="Pfam" id="PF21082">
    <property type="entry name" value="MS_channel_3rd"/>
    <property type="match status" value="1"/>
</dbReference>
<reference evidence="11 12" key="1">
    <citation type="submission" date="2019-01" db="EMBL/GenBank/DDBJ databases">
        <title>Insights into ecological role of a new deltaproteobacterial order Candidatus Sinidesulfobacterales (Sva0485) by metagenomics and metatranscriptomics.</title>
        <authorList>
            <person name="Tan S."/>
            <person name="Liu J."/>
            <person name="Fang Y."/>
            <person name="Hedlund B.P."/>
            <person name="Lian Z.H."/>
            <person name="Huang L.Y."/>
            <person name="Li J.T."/>
            <person name="Huang L.N."/>
            <person name="Li W.J."/>
            <person name="Jiang H.C."/>
            <person name="Dong H.L."/>
            <person name="Shu W.S."/>
        </authorList>
    </citation>
    <scope>NUCLEOTIDE SEQUENCE [LARGE SCALE GENOMIC DNA]</scope>
    <source>
        <strain evidence="11">AP3</strain>
    </source>
</reference>
<evidence type="ECO:0000259" key="8">
    <source>
        <dbReference type="Pfam" id="PF00924"/>
    </source>
</evidence>
<dbReference type="Gene3D" id="2.30.30.60">
    <property type="match status" value="1"/>
</dbReference>
<comment type="similarity">
    <text evidence="2">Belongs to the MscS (TC 1.A.23) family.</text>
</comment>
<feature type="domain" description="Mechanosensitive ion channel MscS" evidence="8">
    <location>
        <begin position="105"/>
        <end position="172"/>
    </location>
</feature>
<dbReference type="AlphaFoldDB" id="A0A519BAC9"/>
<dbReference type="SUPFAM" id="SSF50182">
    <property type="entry name" value="Sm-like ribonucleoproteins"/>
    <property type="match status" value="1"/>
</dbReference>
<dbReference type="GO" id="GO:0055085">
    <property type="term" value="P:transmembrane transport"/>
    <property type="evidence" value="ECO:0007669"/>
    <property type="project" value="InterPro"/>
</dbReference>
<feature type="transmembrane region" description="Helical" evidence="7">
    <location>
        <begin position="20"/>
        <end position="43"/>
    </location>
</feature>